<evidence type="ECO:0000313" key="2">
    <source>
        <dbReference type="EMBL" id="KAK3580917.1"/>
    </source>
</evidence>
<protein>
    <submittedName>
        <fullName evidence="2">Uncharacterized protein</fullName>
    </submittedName>
</protein>
<evidence type="ECO:0000313" key="3">
    <source>
        <dbReference type="Proteomes" id="UP001195483"/>
    </source>
</evidence>
<dbReference type="PANTHER" id="PTHR34833">
    <property type="entry name" value="GENE, 17359-RELATED"/>
    <property type="match status" value="1"/>
</dbReference>
<evidence type="ECO:0000256" key="1">
    <source>
        <dbReference type="SAM" id="MobiDB-lite"/>
    </source>
</evidence>
<reference evidence="2" key="3">
    <citation type="submission" date="2023-05" db="EMBL/GenBank/DDBJ databases">
        <authorList>
            <person name="Smith C.H."/>
        </authorList>
    </citation>
    <scope>NUCLEOTIDE SEQUENCE</scope>
    <source>
        <strain evidence="2">CHS0354</strain>
        <tissue evidence="2">Mantle</tissue>
    </source>
</reference>
<dbReference type="EMBL" id="JAEAOA010000548">
    <property type="protein sequence ID" value="KAK3580917.1"/>
    <property type="molecule type" value="Genomic_DNA"/>
</dbReference>
<dbReference type="Proteomes" id="UP001195483">
    <property type="component" value="Unassembled WGS sequence"/>
</dbReference>
<dbReference type="InterPro" id="IPR027814">
    <property type="entry name" value="DUF4562"/>
</dbReference>
<proteinExistence type="predicted"/>
<feature type="compositionally biased region" description="Polar residues" evidence="1">
    <location>
        <begin position="8"/>
        <end position="36"/>
    </location>
</feature>
<accession>A0AAE0RWE9</accession>
<keyword evidence="3" id="KW-1185">Reference proteome</keyword>
<name>A0AAE0RWE9_9BIVA</name>
<dbReference type="Pfam" id="PF15123">
    <property type="entry name" value="DUF4562"/>
    <property type="match status" value="1"/>
</dbReference>
<reference evidence="2" key="2">
    <citation type="journal article" date="2021" name="Genome Biol. Evol.">
        <title>Developing a high-quality reference genome for a parasitic bivalve with doubly uniparental inheritance (Bivalvia: Unionida).</title>
        <authorList>
            <person name="Smith C.H."/>
        </authorList>
    </citation>
    <scope>NUCLEOTIDE SEQUENCE</scope>
    <source>
        <strain evidence="2">CHS0354</strain>
        <tissue evidence="2">Mantle</tissue>
    </source>
</reference>
<comment type="caution">
    <text evidence="2">The sequence shown here is derived from an EMBL/GenBank/DDBJ whole genome shotgun (WGS) entry which is preliminary data.</text>
</comment>
<dbReference type="AlphaFoldDB" id="A0AAE0RWE9"/>
<feature type="region of interest" description="Disordered" evidence="1">
    <location>
        <begin position="1"/>
        <end position="38"/>
    </location>
</feature>
<reference evidence="2" key="1">
    <citation type="journal article" date="2021" name="Genome Biol. Evol.">
        <title>A High-Quality Reference Genome for a Parasitic Bivalve with Doubly Uniparental Inheritance (Bivalvia: Unionida).</title>
        <authorList>
            <person name="Smith C.H."/>
        </authorList>
    </citation>
    <scope>NUCLEOTIDE SEQUENCE</scope>
    <source>
        <strain evidence="2">CHS0354</strain>
    </source>
</reference>
<organism evidence="2 3">
    <name type="scientific">Potamilus streckersoni</name>
    <dbReference type="NCBI Taxonomy" id="2493646"/>
    <lineage>
        <taxon>Eukaryota</taxon>
        <taxon>Metazoa</taxon>
        <taxon>Spiralia</taxon>
        <taxon>Lophotrochozoa</taxon>
        <taxon>Mollusca</taxon>
        <taxon>Bivalvia</taxon>
        <taxon>Autobranchia</taxon>
        <taxon>Heteroconchia</taxon>
        <taxon>Palaeoheterodonta</taxon>
        <taxon>Unionida</taxon>
        <taxon>Unionoidea</taxon>
        <taxon>Unionidae</taxon>
        <taxon>Ambleminae</taxon>
        <taxon>Lampsilini</taxon>
        <taxon>Potamilus</taxon>
    </lineage>
</organism>
<sequence>MEDRPRSTHSTATHSTEKSYVSEQAPTQREMQTPPHQSWRAFQGPVLFTGPSGSRDHRVAVQSDFQMVGIGDRSREITSQISYLSRDAPGASFPKAKNGQVGEIGWPVETFKIVKGI</sequence>
<gene>
    <name evidence="2" type="ORF">CHS0354_008207</name>
</gene>
<dbReference type="PANTHER" id="PTHR34833:SF1">
    <property type="entry name" value="GENE, 17359-RELATED"/>
    <property type="match status" value="1"/>
</dbReference>